<evidence type="ECO:0000256" key="5">
    <source>
        <dbReference type="ARBA" id="ARBA00023310"/>
    </source>
</evidence>
<keyword evidence="2" id="KW-0813">Transport</keyword>
<dbReference type="AlphaFoldDB" id="A0A833L2A3"/>
<dbReference type="GO" id="GO:0006754">
    <property type="term" value="P:ATP biosynthetic process"/>
    <property type="evidence" value="ECO:0007669"/>
    <property type="project" value="UniProtKB-KW"/>
</dbReference>
<dbReference type="EMBL" id="WPAF01000002">
    <property type="protein sequence ID" value="KAF0135115.1"/>
    <property type="molecule type" value="Genomic_DNA"/>
</dbReference>
<proteinExistence type="inferred from homology"/>
<keyword evidence="6" id="KW-0175">Coiled coil</keyword>
<keyword evidence="4" id="KW-0406">Ion transport</keyword>
<evidence type="ECO:0000256" key="2">
    <source>
        <dbReference type="ARBA" id="ARBA00022448"/>
    </source>
</evidence>
<comment type="caution">
    <text evidence="7">The sequence shown here is derived from an EMBL/GenBank/DDBJ whole genome shotgun (WGS) entry which is preliminary data.</text>
</comment>
<evidence type="ECO:0000313" key="8">
    <source>
        <dbReference type="Proteomes" id="UP000488506"/>
    </source>
</evidence>
<evidence type="ECO:0000256" key="1">
    <source>
        <dbReference type="ARBA" id="ARBA00005901"/>
    </source>
</evidence>
<evidence type="ECO:0000256" key="6">
    <source>
        <dbReference type="SAM" id="Coils"/>
    </source>
</evidence>
<sequence>MGIAEIKAKILEEAEIEAKQILEKAEAGAREIEREAKEKAEIITAKMLEEGKKKAEAFKRSIITPVRLEAKKKLLEEKHKILDTVFSGAPAETKEKYFIEAAKILYG</sequence>
<protein>
    <submittedName>
        <fullName evidence="7">V-type H+-transporting ATPase subunit E</fullName>
    </submittedName>
</protein>
<keyword evidence="3" id="KW-0375">Hydrogen ion transport</keyword>
<keyword evidence="5" id="KW-0066">ATP synthesis</keyword>
<dbReference type="GO" id="GO:0046961">
    <property type="term" value="F:proton-transporting ATPase activity, rotational mechanism"/>
    <property type="evidence" value="ECO:0007669"/>
    <property type="project" value="InterPro"/>
</dbReference>
<dbReference type="GO" id="GO:0033178">
    <property type="term" value="C:proton-transporting two-sector ATPase complex, catalytic domain"/>
    <property type="evidence" value="ECO:0007669"/>
    <property type="project" value="InterPro"/>
</dbReference>
<evidence type="ECO:0000256" key="4">
    <source>
        <dbReference type="ARBA" id="ARBA00023065"/>
    </source>
</evidence>
<dbReference type="InterPro" id="IPR002842">
    <property type="entry name" value="ATPase_V1_Esu"/>
</dbReference>
<dbReference type="Gene3D" id="1.20.5.620">
    <property type="entry name" value="F1F0 ATP synthase subunit B, membrane domain"/>
    <property type="match status" value="1"/>
</dbReference>
<comment type="similarity">
    <text evidence="1">Belongs to the V-ATPase E subunit family.</text>
</comment>
<name>A0A833L2A3_UNCSA</name>
<dbReference type="Pfam" id="PF01991">
    <property type="entry name" value="vATP-synt_E"/>
    <property type="match status" value="1"/>
</dbReference>
<dbReference type="Proteomes" id="UP000488506">
    <property type="component" value="Unassembled WGS sequence"/>
</dbReference>
<evidence type="ECO:0000313" key="7">
    <source>
        <dbReference type="EMBL" id="KAF0135115.1"/>
    </source>
</evidence>
<dbReference type="InterPro" id="IPR028987">
    <property type="entry name" value="ATP_synth_B-like_membr_sf"/>
</dbReference>
<evidence type="ECO:0000256" key="3">
    <source>
        <dbReference type="ARBA" id="ARBA00022781"/>
    </source>
</evidence>
<organism evidence="7 8">
    <name type="scientific">Candidatus Saganbacteria bacterium</name>
    <dbReference type="NCBI Taxonomy" id="2575572"/>
    <lineage>
        <taxon>Bacteria</taxon>
        <taxon>Bacillati</taxon>
        <taxon>Saganbacteria</taxon>
    </lineage>
</organism>
<dbReference type="SUPFAM" id="SSF81573">
    <property type="entry name" value="F1F0 ATP synthase subunit B, membrane domain"/>
    <property type="match status" value="1"/>
</dbReference>
<reference evidence="7 8" key="1">
    <citation type="submission" date="2019-12" db="EMBL/GenBank/DDBJ databases">
        <authorList>
            <person name="Wolfe R."/>
            <person name="Danczak R."/>
            <person name="Wilkins M."/>
        </authorList>
    </citation>
    <scope>NUCLEOTIDE SEQUENCE [LARGE SCALE GENOMIC DNA]</scope>
    <source>
        <strain evidence="7">X2_MaxBin.013</strain>
    </source>
</reference>
<gene>
    <name evidence="7" type="ORF">FD145_253</name>
</gene>
<accession>A0A833L2A3</accession>
<feature type="coiled-coil region" evidence="6">
    <location>
        <begin position="11"/>
        <end position="42"/>
    </location>
</feature>